<name>A0A6L2LX79_TANCI</name>
<reference evidence="3" key="1">
    <citation type="journal article" date="2019" name="Sci. Rep.">
        <title>Draft genome of Tanacetum cinerariifolium, the natural source of mosquito coil.</title>
        <authorList>
            <person name="Yamashiro T."/>
            <person name="Shiraishi A."/>
            <person name="Satake H."/>
            <person name="Nakayama K."/>
        </authorList>
    </citation>
    <scope>NUCLEOTIDE SEQUENCE</scope>
</reference>
<accession>A0A6L2LX79</accession>
<feature type="domain" description="Retroviral polymerase SH3-like" evidence="2">
    <location>
        <begin position="257"/>
        <end position="305"/>
    </location>
</feature>
<comment type="caution">
    <text evidence="3">The sequence shown here is derived from an EMBL/GenBank/DDBJ whole genome shotgun (WGS) entry which is preliminary data.</text>
</comment>
<protein>
    <submittedName>
        <fullName evidence="3">Integrase, catalytic region, zinc finger, CCHC-type, peptidase aspartic, catalytic</fullName>
    </submittedName>
</protein>
<sequence length="374" mass="43520">MKPKRVKDYSYHKEKMMLCKQEEKCVLLSAEQSDWLYDIDEELDEQELEAYYMYVVKIQEVLHVTNENSKPTSDTEPLEQVQNNNEYNVFAKDRQHFEQHESSNDTYVMETVDSNVIPNHSDMCNNEFEDDQNANDHNEDERVELANLIENLKLDIYENKKIQKIDAEVPFIKKRKSTCYIRDLQGNDLIMGTRGSDLYIIAIQESSSPTLICFVAKASPTQAWLWHRRLSHLNFDTINLLSKNDIVNDLPKDGENIDKINKIGDPFISVGYSTTSKGYRVYNKRTRLIVEFNHINFDEFHELSKASDYDNSDTAPQLQKTYNHNRSQLRTNDYINELSSSKLVPNVSPLADTSALLLLELDFLFSPLFEDTSL</sequence>
<gene>
    <name evidence="3" type="ORF">Tci_038246</name>
</gene>
<dbReference type="Pfam" id="PF13976">
    <property type="entry name" value="gag_pre-integrs"/>
    <property type="match status" value="1"/>
</dbReference>
<evidence type="ECO:0000259" key="2">
    <source>
        <dbReference type="Pfam" id="PF25597"/>
    </source>
</evidence>
<evidence type="ECO:0000313" key="3">
    <source>
        <dbReference type="EMBL" id="GEU66268.1"/>
    </source>
</evidence>
<dbReference type="InterPro" id="IPR025724">
    <property type="entry name" value="GAG-pre-integrase_dom"/>
</dbReference>
<dbReference type="InterPro" id="IPR057670">
    <property type="entry name" value="SH3_retrovirus"/>
</dbReference>
<evidence type="ECO:0000259" key="1">
    <source>
        <dbReference type="Pfam" id="PF13976"/>
    </source>
</evidence>
<dbReference type="AlphaFoldDB" id="A0A6L2LX79"/>
<dbReference type="Pfam" id="PF25597">
    <property type="entry name" value="SH3_retrovirus"/>
    <property type="match status" value="1"/>
</dbReference>
<organism evidence="3">
    <name type="scientific">Tanacetum cinerariifolium</name>
    <name type="common">Dalmatian daisy</name>
    <name type="synonym">Chrysanthemum cinerariifolium</name>
    <dbReference type="NCBI Taxonomy" id="118510"/>
    <lineage>
        <taxon>Eukaryota</taxon>
        <taxon>Viridiplantae</taxon>
        <taxon>Streptophyta</taxon>
        <taxon>Embryophyta</taxon>
        <taxon>Tracheophyta</taxon>
        <taxon>Spermatophyta</taxon>
        <taxon>Magnoliopsida</taxon>
        <taxon>eudicotyledons</taxon>
        <taxon>Gunneridae</taxon>
        <taxon>Pentapetalae</taxon>
        <taxon>asterids</taxon>
        <taxon>campanulids</taxon>
        <taxon>Asterales</taxon>
        <taxon>Asteraceae</taxon>
        <taxon>Asteroideae</taxon>
        <taxon>Anthemideae</taxon>
        <taxon>Anthemidinae</taxon>
        <taxon>Tanacetum</taxon>
    </lineage>
</organism>
<feature type="domain" description="GAG-pre-integrase" evidence="1">
    <location>
        <begin position="197"/>
        <end position="253"/>
    </location>
</feature>
<proteinExistence type="predicted"/>
<dbReference type="EMBL" id="BKCJ010005352">
    <property type="protein sequence ID" value="GEU66268.1"/>
    <property type="molecule type" value="Genomic_DNA"/>
</dbReference>